<gene>
    <name evidence="1" type="ORF">DPMN_011359</name>
</gene>
<evidence type="ECO:0000313" key="2">
    <source>
        <dbReference type="Proteomes" id="UP000828390"/>
    </source>
</evidence>
<dbReference type="EMBL" id="JAIWYP010000001">
    <property type="protein sequence ID" value="KAH3887343.1"/>
    <property type="molecule type" value="Genomic_DNA"/>
</dbReference>
<reference evidence="1" key="2">
    <citation type="submission" date="2020-11" db="EMBL/GenBank/DDBJ databases">
        <authorList>
            <person name="McCartney M.A."/>
            <person name="Auch B."/>
            <person name="Kono T."/>
            <person name="Mallez S."/>
            <person name="Becker A."/>
            <person name="Gohl D.M."/>
            <person name="Silverstein K.A.T."/>
            <person name="Koren S."/>
            <person name="Bechman K.B."/>
            <person name="Herman A."/>
            <person name="Abrahante J.E."/>
            <person name="Garbe J."/>
        </authorList>
    </citation>
    <scope>NUCLEOTIDE SEQUENCE</scope>
    <source>
        <strain evidence="1">Duluth1</strain>
        <tissue evidence="1">Whole animal</tissue>
    </source>
</reference>
<dbReference type="AlphaFoldDB" id="A0A9D4N0F1"/>
<protein>
    <submittedName>
        <fullName evidence="1">Uncharacterized protein</fullName>
    </submittedName>
</protein>
<comment type="caution">
    <text evidence="1">The sequence shown here is derived from an EMBL/GenBank/DDBJ whole genome shotgun (WGS) entry which is preliminary data.</text>
</comment>
<dbReference type="Proteomes" id="UP000828390">
    <property type="component" value="Unassembled WGS sequence"/>
</dbReference>
<keyword evidence="2" id="KW-1185">Reference proteome</keyword>
<reference evidence="1" key="1">
    <citation type="journal article" date="2019" name="bioRxiv">
        <title>The Genome of the Zebra Mussel, Dreissena polymorpha: A Resource for Invasive Species Research.</title>
        <authorList>
            <person name="McCartney M.A."/>
            <person name="Auch B."/>
            <person name="Kono T."/>
            <person name="Mallez S."/>
            <person name="Zhang Y."/>
            <person name="Obille A."/>
            <person name="Becker A."/>
            <person name="Abrahante J.E."/>
            <person name="Garbe J."/>
            <person name="Badalamenti J.P."/>
            <person name="Herman A."/>
            <person name="Mangelson H."/>
            <person name="Liachko I."/>
            <person name="Sullivan S."/>
            <person name="Sone E.D."/>
            <person name="Koren S."/>
            <person name="Silverstein K.A.T."/>
            <person name="Beckman K.B."/>
            <person name="Gohl D.M."/>
        </authorList>
    </citation>
    <scope>NUCLEOTIDE SEQUENCE</scope>
    <source>
        <strain evidence="1">Duluth1</strain>
        <tissue evidence="1">Whole animal</tissue>
    </source>
</reference>
<name>A0A9D4N0F1_DREPO</name>
<evidence type="ECO:0000313" key="1">
    <source>
        <dbReference type="EMBL" id="KAH3887343.1"/>
    </source>
</evidence>
<accession>A0A9D4N0F1</accession>
<organism evidence="1 2">
    <name type="scientific">Dreissena polymorpha</name>
    <name type="common">Zebra mussel</name>
    <name type="synonym">Mytilus polymorpha</name>
    <dbReference type="NCBI Taxonomy" id="45954"/>
    <lineage>
        <taxon>Eukaryota</taxon>
        <taxon>Metazoa</taxon>
        <taxon>Spiralia</taxon>
        <taxon>Lophotrochozoa</taxon>
        <taxon>Mollusca</taxon>
        <taxon>Bivalvia</taxon>
        <taxon>Autobranchia</taxon>
        <taxon>Heteroconchia</taxon>
        <taxon>Euheterodonta</taxon>
        <taxon>Imparidentia</taxon>
        <taxon>Neoheterodontei</taxon>
        <taxon>Myida</taxon>
        <taxon>Dreissenoidea</taxon>
        <taxon>Dreissenidae</taxon>
        <taxon>Dreissena</taxon>
    </lineage>
</organism>
<sequence length="66" mass="7554">MCVIRPRYVMAIGNSWKNFTIEGGVCSRVRYKENRDVPSSIPSMVGDFFWLGYMRIEYEGGDVVVA</sequence>
<proteinExistence type="predicted"/>